<protein>
    <submittedName>
        <fullName evidence="1">Uncharacterized protein</fullName>
    </submittedName>
</protein>
<proteinExistence type="predicted"/>
<name>A0AAN8JDX3_PATCE</name>
<accession>A0AAN8JDX3</accession>
<comment type="caution">
    <text evidence="1">The sequence shown here is derived from an EMBL/GenBank/DDBJ whole genome shotgun (WGS) entry which is preliminary data.</text>
</comment>
<organism evidence="1 2">
    <name type="scientific">Patella caerulea</name>
    <name type="common">Rayed Mediterranean limpet</name>
    <dbReference type="NCBI Taxonomy" id="87958"/>
    <lineage>
        <taxon>Eukaryota</taxon>
        <taxon>Metazoa</taxon>
        <taxon>Spiralia</taxon>
        <taxon>Lophotrochozoa</taxon>
        <taxon>Mollusca</taxon>
        <taxon>Gastropoda</taxon>
        <taxon>Patellogastropoda</taxon>
        <taxon>Patelloidea</taxon>
        <taxon>Patellidae</taxon>
        <taxon>Patella</taxon>
    </lineage>
</organism>
<gene>
    <name evidence="1" type="ORF">SNE40_013657</name>
</gene>
<reference evidence="1 2" key="1">
    <citation type="submission" date="2024-01" db="EMBL/GenBank/DDBJ databases">
        <title>The genome of the rayed Mediterranean limpet Patella caerulea (Linnaeus, 1758).</title>
        <authorList>
            <person name="Anh-Thu Weber A."/>
            <person name="Halstead-Nussloch G."/>
        </authorList>
    </citation>
    <scope>NUCLEOTIDE SEQUENCE [LARGE SCALE GENOMIC DNA]</scope>
    <source>
        <strain evidence="1">AATW-2023a</strain>
        <tissue evidence="1">Whole specimen</tissue>
    </source>
</reference>
<dbReference type="AlphaFoldDB" id="A0AAN8JDX3"/>
<evidence type="ECO:0000313" key="1">
    <source>
        <dbReference type="EMBL" id="KAK6175135.1"/>
    </source>
</evidence>
<evidence type="ECO:0000313" key="2">
    <source>
        <dbReference type="Proteomes" id="UP001347796"/>
    </source>
</evidence>
<dbReference type="EMBL" id="JAZGQO010000010">
    <property type="protein sequence ID" value="KAK6175135.1"/>
    <property type="molecule type" value="Genomic_DNA"/>
</dbReference>
<keyword evidence="2" id="KW-1185">Reference proteome</keyword>
<dbReference type="Proteomes" id="UP001347796">
    <property type="component" value="Unassembled WGS sequence"/>
</dbReference>
<sequence length="106" mass="12401">MSSNYITLVHVTELKMWIRISILVMMLTSVYTLNQFVVDEDAVNQPVDIDTVYQLIDNDTVYQPIDDAVLPPMQGTKWLIDLLCIYYQMNGTYPIPSYCYRKQQIQ</sequence>